<evidence type="ECO:0000256" key="18">
    <source>
        <dbReference type="RuleBase" id="RU366068"/>
    </source>
</evidence>
<dbReference type="GO" id="GO:0005743">
    <property type="term" value="C:mitochondrial inner membrane"/>
    <property type="evidence" value="ECO:0007669"/>
    <property type="project" value="UniProtKB-SubCell"/>
</dbReference>
<comment type="cofactor">
    <cofactor evidence="1 18">
        <name>FAD</name>
        <dbReference type="ChEBI" id="CHEBI:57692"/>
    </cofactor>
</comment>
<reference evidence="21" key="1">
    <citation type="submission" date="2020-12" db="EMBL/GenBank/DDBJ databases">
        <authorList>
            <person name="Iha C."/>
        </authorList>
    </citation>
    <scope>NUCLEOTIDE SEQUENCE</scope>
</reference>
<evidence type="ECO:0000256" key="16">
    <source>
        <dbReference type="ARBA" id="ARBA00023136"/>
    </source>
</evidence>
<dbReference type="EMBL" id="CAJHUC010001348">
    <property type="protein sequence ID" value="CAD7700815.1"/>
    <property type="molecule type" value="Genomic_DNA"/>
</dbReference>
<sequence length="542" mass="59056">MSYDVCVVGAGPAGLSAAIKIKQLAKEGDQDISVCVVEKGAEVGAHIISGNVLDPRSLVELFPNWKEESAPLRTEAKHDRAYMLTKNRAWRMPVPPQMRNKGNYIISLSELCRWMAGRAEDLGVEVYTGFAGRAMLYNPDGSVGGILTNDAGVAKDGSAKAGYMAGVELRAKATLLAEGCRGSLSQEVIKTYKLREEEGADPQTYALGIKEMWEVPALNHREGTVWHTLGYPLDSQTYGGGFMYHMAENRVSVGFVVGLDYRNPYISPYQEFQKFKLHPAIKKVLAGGTCVQYGARALNEGGVQSIPKLNFAGGALIGCSAGFMNVPRIKGTHTAMKSGILAGEAVVSALKKENPGPLDLASYPAAMKESWVWDELHAVRNIRAVFRHGKWLGLAHAGLDLFLLRGSVPWTMRHRREDHEATQPAADFAPIQYPKPDNEITFDIPSSLYRSGTNHEHDQPPHLKLLNTGIPEVVNKAIYNGPESRYCPAGVYDYVDDGSGHEALQISAQNCLHCKACDIKDPAQNIKWTTPEGGGGPGYTCM</sequence>
<evidence type="ECO:0000256" key="1">
    <source>
        <dbReference type="ARBA" id="ARBA00001974"/>
    </source>
</evidence>
<keyword evidence="6 18" id="KW-0479">Metal-binding</keyword>
<comment type="catalytic activity">
    <reaction evidence="17 18">
        <text>a ubiquinone + reduced [electron-transfer flavoprotein] = a ubiquinol + oxidized [electron-transfer flavoprotein] + H(+)</text>
        <dbReference type="Rhea" id="RHEA:24052"/>
        <dbReference type="Rhea" id="RHEA-COMP:9565"/>
        <dbReference type="Rhea" id="RHEA-COMP:9566"/>
        <dbReference type="Rhea" id="RHEA-COMP:10685"/>
        <dbReference type="Rhea" id="RHEA-COMP:10686"/>
        <dbReference type="ChEBI" id="CHEBI:15378"/>
        <dbReference type="ChEBI" id="CHEBI:16389"/>
        <dbReference type="ChEBI" id="CHEBI:17976"/>
        <dbReference type="ChEBI" id="CHEBI:57692"/>
        <dbReference type="ChEBI" id="CHEBI:58307"/>
        <dbReference type="EC" id="1.5.5.1"/>
    </reaction>
</comment>
<evidence type="ECO:0000259" key="20">
    <source>
        <dbReference type="Pfam" id="PF21162"/>
    </source>
</evidence>
<evidence type="ECO:0000256" key="13">
    <source>
        <dbReference type="ARBA" id="ARBA00023014"/>
    </source>
</evidence>
<comment type="caution">
    <text evidence="21">The sequence shown here is derived from an EMBL/GenBank/DDBJ whole genome shotgun (WGS) entry which is preliminary data.</text>
</comment>
<evidence type="ECO:0000256" key="11">
    <source>
        <dbReference type="ARBA" id="ARBA00023002"/>
    </source>
</evidence>
<dbReference type="Gene3D" id="3.30.9.90">
    <property type="match status" value="1"/>
</dbReference>
<dbReference type="SUPFAM" id="SSF51905">
    <property type="entry name" value="FAD/NAD(P)-binding domain"/>
    <property type="match status" value="1"/>
</dbReference>
<evidence type="ECO:0000256" key="14">
    <source>
        <dbReference type="ARBA" id="ARBA00023075"/>
    </source>
</evidence>
<evidence type="ECO:0000259" key="19">
    <source>
        <dbReference type="Pfam" id="PF05187"/>
    </source>
</evidence>
<evidence type="ECO:0000256" key="17">
    <source>
        <dbReference type="ARBA" id="ARBA00052682"/>
    </source>
</evidence>
<comment type="similarity">
    <text evidence="3">Belongs to the ETF-QO/FixC family.</text>
</comment>
<dbReference type="Pfam" id="PF05187">
    <property type="entry name" value="Fer4_ETF_QO"/>
    <property type="match status" value="1"/>
</dbReference>
<feature type="domain" description="ETF-QO/FixC ubiquinone-binding" evidence="20">
    <location>
        <begin position="205"/>
        <end position="298"/>
    </location>
</feature>
<dbReference type="InterPro" id="IPR049398">
    <property type="entry name" value="ETF-QO/FixC_UQ-bd"/>
</dbReference>
<keyword evidence="10 18" id="KW-0249">Electron transport</keyword>
<dbReference type="Gene3D" id="3.30.70.20">
    <property type="match status" value="1"/>
</dbReference>
<keyword evidence="22" id="KW-1185">Reference proteome</keyword>
<dbReference type="SUPFAM" id="SSF54862">
    <property type="entry name" value="4Fe-4S ferredoxins"/>
    <property type="match status" value="1"/>
</dbReference>
<keyword evidence="14 18" id="KW-0830">Ubiquinone</keyword>
<keyword evidence="13 18" id="KW-0411">Iron-sulfur</keyword>
<evidence type="ECO:0000256" key="5">
    <source>
        <dbReference type="ARBA" id="ARBA00022630"/>
    </source>
</evidence>
<dbReference type="EC" id="1.5.5.1" evidence="18"/>
<gene>
    <name evidence="21" type="ORF">OSTQU699_LOCUS6174</name>
</gene>
<dbReference type="Gene3D" id="3.50.50.60">
    <property type="entry name" value="FAD/NAD(P)-binding domain"/>
    <property type="match status" value="1"/>
</dbReference>
<dbReference type="InterPro" id="IPR040156">
    <property type="entry name" value="ETF-QO"/>
</dbReference>
<dbReference type="PANTHER" id="PTHR10617:SF107">
    <property type="entry name" value="ELECTRON TRANSFER FLAVOPROTEIN-UBIQUINONE OXIDOREDUCTASE, MITOCHONDRIAL"/>
    <property type="match status" value="1"/>
</dbReference>
<dbReference type="GO" id="GO:0004174">
    <property type="term" value="F:electron-transferring-flavoprotein dehydrogenase activity"/>
    <property type="evidence" value="ECO:0007669"/>
    <property type="project" value="UniProtKB-UniRule"/>
</dbReference>
<evidence type="ECO:0000256" key="12">
    <source>
        <dbReference type="ARBA" id="ARBA00023004"/>
    </source>
</evidence>
<dbReference type="Proteomes" id="UP000708148">
    <property type="component" value="Unassembled WGS sequence"/>
</dbReference>
<dbReference type="AlphaFoldDB" id="A0A8S1J3P0"/>
<accession>A0A8S1J3P0</accession>
<keyword evidence="5 18" id="KW-0285">Flavoprotein</keyword>
<evidence type="ECO:0000256" key="8">
    <source>
        <dbReference type="ARBA" id="ARBA00022827"/>
    </source>
</evidence>
<evidence type="ECO:0000313" key="22">
    <source>
        <dbReference type="Proteomes" id="UP000708148"/>
    </source>
</evidence>
<dbReference type="GO" id="GO:0051539">
    <property type="term" value="F:4 iron, 4 sulfur cluster binding"/>
    <property type="evidence" value="ECO:0007669"/>
    <property type="project" value="UniProtKB-UniRule"/>
</dbReference>
<keyword evidence="11 18" id="KW-0560">Oxidoreductase</keyword>
<keyword evidence="15" id="KW-0496">Mitochondrion</keyword>
<keyword evidence="7" id="KW-0999">Mitochondrion inner membrane</keyword>
<dbReference type="Pfam" id="PF21162">
    <property type="entry name" value="ETFQO_UQ-bd"/>
    <property type="match status" value="1"/>
</dbReference>
<keyword evidence="8 18" id="KW-0274">FAD</keyword>
<dbReference type="OrthoDB" id="437331at2759"/>
<evidence type="ECO:0000313" key="21">
    <source>
        <dbReference type="EMBL" id="CAD7700815.1"/>
    </source>
</evidence>
<protein>
    <recommendedName>
        <fullName evidence="18">Electron transfer flavoprotein-ubiquinone oxidoreductase</fullName>
        <shortName evidence="18">ETF-QO</shortName>
        <ecNumber evidence="18">1.5.5.1</ecNumber>
    </recommendedName>
</protein>
<dbReference type="PANTHER" id="PTHR10617">
    <property type="entry name" value="ELECTRON TRANSFER FLAVOPROTEIN-UBIQUINONE OXIDOREDUCTASE"/>
    <property type="match status" value="1"/>
</dbReference>
<keyword evidence="9" id="KW-0809">Transit peptide</keyword>
<dbReference type="GO" id="GO:0046872">
    <property type="term" value="F:metal ion binding"/>
    <property type="evidence" value="ECO:0007669"/>
    <property type="project" value="UniProtKB-KW"/>
</dbReference>
<keyword evidence="4 18" id="KW-0813">Transport</keyword>
<comment type="cofactor">
    <cofactor evidence="18">
        <name>[4Fe-4S] cluster</name>
        <dbReference type="ChEBI" id="CHEBI:49883"/>
    </cofactor>
    <text evidence="18">Binds 1 [4Fe-4S] cluster.</text>
</comment>
<comment type="function">
    <text evidence="18">Accepts electrons from ETF and reduces ubiquinone.</text>
</comment>
<evidence type="ECO:0000256" key="10">
    <source>
        <dbReference type="ARBA" id="ARBA00022982"/>
    </source>
</evidence>
<feature type="domain" description="ETF-QO/FixX C-terminal" evidence="19">
    <location>
        <begin position="439"/>
        <end position="540"/>
    </location>
</feature>
<evidence type="ECO:0000256" key="15">
    <source>
        <dbReference type="ARBA" id="ARBA00023128"/>
    </source>
</evidence>
<organism evidence="21 22">
    <name type="scientific">Ostreobium quekettii</name>
    <dbReference type="NCBI Taxonomy" id="121088"/>
    <lineage>
        <taxon>Eukaryota</taxon>
        <taxon>Viridiplantae</taxon>
        <taxon>Chlorophyta</taxon>
        <taxon>core chlorophytes</taxon>
        <taxon>Ulvophyceae</taxon>
        <taxon>TCBD clade</taxon>
        <taxon>Bryopsidales</taxon>
        <taxon>Ostreobineae</taxon>
        <taxon>Ostreobiaceae</taxon>
        <taxon>Ostreobium</taxon>
    </lineage>
</organism>
<comment type="subcellular location">
    <subcellularLocation>
        <location evidence="2">Mitochondrion inner membrane</location>
    </subcellularLocation>
</comment>
<dbReference type="Pfam" id="PF13450">
    <property type="entry name" value="NAD_binding_8"/>
    <property type="match status" value="1"/>
</dbReference>
<dbReference type="FunFam" id="3.30.70.20:FF:000015">
    <property type="entry name" value="Electron transfer flavoprotein-ubiquinone oxidoreductase"/>
    <property type="match status" value="1"/>
</dbReference>
<evidence type="ECO:0000256" key="7">
    <source>
        <dbReference type="ARBA" id="ARBA00022792"/>
    </source>
</evidence>
<dbReference type="InterPro" id="IPR007859">
    <property type="entry name" value="ETF-QO/FixX_C"/>
</dbReference>
<keyword evidence="16" id="KW-0472">Membrane</keyword>
<evidence type="ECO:0000256" key="3">
    <source>
        <dbReference type="ARBA" id="ARBA00006796"/>
    </source>
</evidence>
<evidence type="ECO:0000256" key="6">
    <source>
        <dbReference type="ARBA" id="ARBA00022723"/>
    </source>
</evidence>
<evidence type="ECO:0000256" key="9">
    <source>
        <dbReference type="ARBA" id="ARBA00022946"/>
    </source>
</evidence>
<evidence type="ECO:0000256" key="4">
    <source>
        <dbReference type="ARBA" id="ARBA00022448"/>
    </source>
</evidence>
<evidence type="ECO:0000256" key="2">
    <source>
        <dbReference type="ARBA" id="ARBA00004273"/>
    </source>
</evidence>
<proteinExistence type="inferred from homology"/>
<keyword evidence="12 18" id="KW-0408">Iron</keyword>
<dbReference type="SUPFAM" id="SSF54373">
    <property type="entry name" value="FAD-linked reductases, C-terminal domain"/>
    <property type="match status" value="1"/>
</dbReference>
<dbReference type="InterPro" id="IPR036188">
    <property type="entry name" value="FAD/NAD-bd_sf"/>
</dbReference>
<name>A0A8S1J3P0_9CHLO</name>